<feature type="compositionally biased region" description="Basic and acidic residues" evidence="1">
    <location>
        <begin position="96"/>
        <end position="110"/>
    </location>
</feature>
<accession>A0A2T7A6K6</accession>
<reference evidence="2 3" key="1">
    <citation type="submission" date="2017-04" db="EMBL/GenBank/DDBJ databases">
        <title>Draft genome sequence of Tuber borchii Vittad., a whitish edible truffle.</title>
        <authorList>
            <consortium name="DOE Joint Genome Institute"/>
            <person name="Murat C."/>
            <person name="Kuo A."/>
            <person name="Barry K.W."/>
            <person name="Clum A."/>
            <person name="Dockter R.B."/>
            <person name="Fauchery L."/>
            <person name="Iotti M."/>
            <person name="Kohler A."/>
            <person name="Labutti K."/>
            <person name="Lindquist E.A."/>
            <person name="Lipzen A."/>
            <person name="Ohm R.A."/>
            <person name="Wang M."/>
            <person name="Grigoriev I.V."/>
            <person name="Zambonelli A."/>
            <person name="Martin F.M."/>
        </authorList>
    </citation>
    <scope>NUCLEOTIDE SEQUENCE [LARGE SCALE GENOMIC DNA]</scope>
    <source>
        <strain evidence="2 3">Tbo3840</strain>
    </source>
</reference>
<feature type="region of interest" description="Disordered" evidence="1">
    <location>
        <begin position="83"/>
        <end position="110"/>
    </location>
</feature>
<gene>
    <name evidence="2" type="ORF">B9Z19DRAFT_136033</name>
</gene>
<feature type="region of interest" description="Disordered" evidence="1">
    <location>
        <begin position="145"/>
        <end position="174"/>
    </location>
</feature>
<sequence length="256" mass="28656">MPPKRKPLDCITGTSIANKGSDYIPAPQISKRRQGRPLKGTQPDPTLQLFPGEVVGLFEIGSSQTLSGDLGNSIHEREAGRWTSVELEDASSSSGLDRREHYNGDSLREDIPAGFDQKEVEGGEDKEAEWRKEEKIEELNGIQTKTKGRGAQDRNGKLASLKQQQRGVEKASEKKKLENLPLPPVFEYLESPFPVHEAEVRLPNTIPDSIPWTPGKIFRAFFDDGCLDIIAENTNAYAESKHDVLLEEKRYIFLRS</sequence>
<evidence type="ECO:0000256" key="1">
    <source>
        <dbReference type="SAM" id="MobiDB-lite"/>
    </source>
</evidence>
<dbReference type="AlphaFoldDB" id="A0A2T7A6K6"/>
<evidence type="ECO:0000313" key="2">
    <source>
        <dbReference type="EMBL" id="PUU83369.1"/>
    </source>
</evidence>
<comment type="caution">
    <text evidence="2">The sequence shown here is derived from an EMBL/GenBank/DDBJ whole genome shotgun (WGS) entry which is preliminary data.</text>
</comment>
<proteinExistence type="predicted"/>
<keyword evidence="3" id="KW-1185">Reference proteome</keyword>
<dbReference type="EMBL" id="NESQ01000014">
    <property type="protein sequence ID" value="PUU83369.1"/>
    <property type="molecule type" value="Genomic_DNA"/>
</dbReference>
<protein>
    <submittedName>
        <fullName evidence="2">Uncharacterized protein</fullName>
    </submittedName>
</protein>
<evidence type="ECO:0000313" key="3">
    <source>
        <dbReference type="Proteomes" id="UP000244722"/>
    </source>
</evidence>
<organism evidence="2 3">
    <name type="scientific">Tuber borchii</name>
    <name type="common">White truffle</name>
    <dbReference type="NCBI Taxonomy" id="42251"/>
    <lineage>
        <taxon>Eukaryota</taxon>
        <taxon>Fungi</taxon>
        <taxon>Dikarya</taxon>
        <taxon>Ascomycota</taxon>
        <taxon>Pezizomycotina</taxon>
        <taxon>Pezizomycetes</taxon>
        <taxon>Pezizales</taxon>
        <taxon>Tuberaceae</taxon>
        <taxon>Tuber</taxon>
    </lineage>
</organism>
<name>A0A2T7A6K6_TUBBO</name>
<feature type="region of interest" description="Disordered" evidence="1">
    <location>
        <begin position="19"/>
        <end position="49"/>
    </location>
</feature>
<dbReference type="Proteomes" id="UP000244722">
    <property type="component" value="Unassembled WGS sequence"/>
</dbReference>
<dbReference type="STRING" id="42251.A0A2T7A6K6"/>